<sequence length="1423" mass="152677">MTDQIVFFDLGDTLGSPKLSPPPNVSLVGFDLYDYSIPVLRSLENRSNVKLGIISNTGDDTKRVLDPILTGVGILPFFQDGLILYSGDGNPRKDSPIAFENAATLAGHAKSADRCVFVGEDASERLHATNAFGTAAPGMKVCPHPLLIGEVLDGQDLHFVSVNIPGTEQVASALKVLRTLPFVPMKVFGANARIIGITSMRVAVQLVDMSFGLEFLGEANAPNSSDLFLLKDDKANASGFLKSEGQAAVFAKDSESSRALVGTDSSGLLVQIPGNQSVEEFHFDVAAHGHNLKLVASPSILRVIPSVPAESVATFDSRGIALSNAELQALSKISKEDIRKRVERYSGLTVSPPNPKIHSRHIHHADNAIAVSLMAQEFGSLGAGELKVSLQPFTHEGRSLHNIIAELPGSKSDAGIVLVTAHLDSTAASSSPFVPSSDMAPGADDDASGVAAVLAIAENLIELSSASSFERTIRFVLFNAEEHGLVGSQAYARMLASSSPVADIAAVLQMDMIGYNVRPPRSWEVHAGFSVSDAVEQKSIVLAKIVQDLTPIVSQTLQKPQLYQTTGSPPSVQLDPAEGRSDHASFHNHGYAACVVSEDFFPGPDPSSPSPEANPHYHKVGDQFVDYEYAADIARVIAATTVVVARGTNQAPSPTPNPAPFQSYSNHMETPMPVEIDIRESALKQAAGLRDNESPAIQVRLDNEAMPEAFGGSAPQVAGTINPLTRTPRKLSVSSFQAQSSSSDDKKIEQAMTAMQSLSRGFTGGSYVPQYYPDTFVPKTAAGTSVVSLHQVYRGVPVFQMTETVRFSSSRGLEKVGDTVMLDAVETSVAPEVAADEAVKTAIDHLANSLNGQPGHSHWESPHSHPESSSIQFSLDTSQVAPKVIAVFAMPSRPTVLRSQPFDDPIAANLVWFYAGDEQNGKKKLYLGWFFDITLPGAIAQYHVIVGASESQSGNILFATEASKSAQGPQTVSGNVYETNPGDDANVDSRRTVPFPRPIADYPLPPPVIPIPPNFPMPWIVGDESEGHATDGKVVVQEFPRSEERVKGQRNENHLTFNPISRDGEDQQALNEFYFCNYMHDFFYVLGFREGDGNFSGNDRVEAFSHPRPVFGTANMLTRVEGLSPTMNMGLVASTGRHTAFDADVVFHEFLHGVSNRLVGGGNNVNALNMPQSGMQGEGWGDYFALTIQNFGQATERTTTGDWVTNSSGQGIRRFPYTDGYPEDFGNIRPGGTTQVHAGGEIWCATLMHMTRLMGRELNDQNRAYYIAWQIVVDAFKLSPTNPSFLDSRDAIFDALDDLNNAGAVTSPERNACRRAIWTAFAGFGMGPGASSLGASIHGVITDFQVPSEPAIGLNGNVINRPRDTSLQANPGADAWNAAKAANPSVGHQQLLQKLSALPRDQSNAIVTIIDAYLNSQNQKGGA</sequence>
<dbReference type="Gene3D" id="1.10.390.10">
    <property type="entry name" value="Neutral Protease Domain 2"/>
    <property type="match status" value="1"/>
</dbReference>
<dbReference type="GO" id="GO:0006508">
    <property type="term" value="P:proteolysis"/>
    <property type="evidence" value="ECO:0007669"/>
    <property type="project" value="UniProtKB-KW"/>
</dbReference>
<keyword evidence="9" id="KW-0482">Metalloprotease</keyword>
<evidence type="ECO:0000256" key="4">
    <source>
        <dbReference type="ARBA" id="ARBA00022525"/>
    </source>
</evidence>
<dbReference type="GO" id="GO:0005615">
    <property type="term" value="C:extracellular space"/>
    <property type="evidence" value="ECO:0007669"/>
    <property type="project" value="InterPro"/>
</dbReference>
<gene>
    <name evidence="13" type="ORF">FF011L_35190</name>
</gene>
<keyword evidence="4" id="KW-0964">Secreted</keyword>
<keyword evidence="5" id="KW-0645">Protease</keyword>
<evidence type="ECO:0000256" key="2">
    <source>
        <dbReference type="ARBA" id="ARBA00004613"/>
    </source>
</evidence>
<keyword evidence="13" id="KW-0031">Aminopeptidase</keyword>
<dbReference type="SUPFAM" id="SSF56784">
    <property type="entry name" value="HAD-like"/>
    <property type="match status" value="1"/>
</dbReference>
<evidence type="ECO:0000256" key="6">
    <source>
        <dbReference type="ARBA" id="ARBA00022723"/>
    </source>
</evidence>
<name>A0A517MIR6_9BACT</name>
<evidence type="ECO:0000256" key="7">
    <source>
        <dbReference type="ARBA" id="ARBA00022801"/>
    </source>
</evidence>
<dbReference type="GO" id="GO:0008270">
    <property type="term" value="F:zinc ion binding"/>
    <property type="evidence" value="ECO:0007669"/>
    <property type="project" value="InterPro"/>
</dbReference>
<dbReference type="KEGG" id="rml:FF011L_35190"/>
<evidence type="ECO:0000313" key="14">
    <source>
        <dbReference type="Proteomes" id="UP000320672"/>
    </source>
</evidence>
<dbReference type="SUPFAM" id="SSF55486">
    <property type="entry name" value="Metalloproteases ('zincins'), catalytic domain"/>
    <property type="match status" value="1"/>
</dbReference>
<dbReference type="GO" id="GO:0004222">
    <property type="term" value="F:metalloendopeptidase activity"/>
    <property type="evidence" value="ECO:0007669"/>
    <property type="project" value="InterPro"/>
</dbReference>
<dbReference type="RefSeq" id="WP_145352707.1">
    <property type="nucleotide sequence ID" value="NZ_CP036262.1"/>
</dbReference>
<dbReference type="SUPFAM" id="SSF53187">
    <property type="entry name" value="Zn-dependent exopeptidases"/>
    <property type="match status" value="1"/>
</dbReference>
<dbReference type="GO" id="GO:0004177">
    <property type="term" value="F:aminopeptidase activity"/>
    <property type="evidence" value="ECO:0007669"/>
    <property type="project" value="UniProtKB-KW"/>
</dbReference>
<dbReference type="Proteomes" id="UP000320672">
    <property type="component" value="Chromosome"/>
</dbReference>
<dbReference type="Pfam" id="PF02128">
    <property type="entry name" value="Peptidase_M36"/>
    <property type="match status" value="1"/>
</dbReference>
<keyword evidence="8" id="KW-0862">Zinc</keyword>
<evidence type="ECO:0000259" key="12">
    <source>
        <dbReference type="Pfam" id="PF04389"/>
    </source>
</evidence>
<evidence type="ECO:0000256" key="5">
    <source>
        <dbReference type="ARBA" id="ARBA00022670"/>
    </source>
</evidence>
<dbReference type="PANTHER" id="PTHR33478">
    <property type="entry name" value="EXTRACELLULAR METALLOPROTEINASE MEP"/>
    <property type="match status" value="1"/>
</dbReference>
<keyword evidence="6" id="KW-0479">Metal-binding</keyword>
<evidence type="ECO:0000256" key="3">
    <source>
        <dbReference type="ARBA" id="ARBA00006006"/>
    </source>
</evidence>
<evidence type="ECO:0000256" key="8">
    <source>
        <dbReference type="ARBA" id="ARBA00022833"/>
    </source>
</evidence>
<keyword evidence="14" id="KW-1185">Reference proteome</keyword>
<proteinExistence type="inferred from homology"/>
<evidence type="ECO:0000256" key="11">
    <source>
        <dbReference type="SAM" id="MobiDB-lite"/>
    </source>
</evidence>
<dbReference type="InterPro" id="IPR001842">
    <property type="entry name" value="Peptidase_M36"/>
</dbReference>
<organism evidence="13 14">
    <name type="scientific">Roseimaritima multifibrata</name>
    <dbReference type="NCBI Taxonomy" id="1930274"/>
    <lineage>
        <taxon>Bacteria</taxon>
        <taxon>Pseudomonadati</taxon>
        <taxon>Planctomycetota</taxon>
        <taxon>Planctomycetia</taxon>
        <taxon>Pirellulales</taxon>
        <taxon>Pirellulaceae</taxon>
        <taxon>Roseimaritima</taxon>
    </lineage>
</organism>
<keyword evidence="10" id="KW-0865">Zymogen</keyword>
<dbReference type="PANTHER" id="PTHR33478:SF1">
    <property type="entry name" value="EXTRACELLULAR METALLOPROTEINASE MEP"/>
    <property type="match status" value="1"/>
</dbReference>
<comment type="similarity">
    <text evidence="3">Belongs to the peptidase M36 family.</text>
</comment>
<comment type="subcellular location">
    <subcellularLocation>
        <location evidence="2">Secreted</location>
    </subcellularLocation>
</comment>
<dbReference type="InterPro" id="IPR036412">
    <property type="entry name" value="HAD-like_sf"/>
</dbReference>
<evidence type="ECO:0000313" key="13">
    <source>
        <dbReference type="EMBL" id="QDS94738.1"/>
    </source>
</evidence>
<keyword evidence="7 13" id="KW-0378">Hydrolase</keyword>
<dbReference type="InterPro" id="IPR023214">
    <property type="entry name" value="HAD_sf"/>
</dbReference>
<feature type="compositionally biased region" description="Polar residues" evidence="11">
    <location>
        <begin position="561"/>
        <end position="571"/>
    </location>
</feature>
<feature type="domain" description="Peptidase M28" evidence="12">
    <location>
        <begin position="402"/>
        <end position="639"/>
    </location>
</feature>
<dbReference type="Gene3D" id="3.10.170.10">
    <property type="match status" value="1"/>
</dbReference>
<dbReference type="InterPro" id="IPR027268">
    <property type="entry name" value="Peptidase_M4/M1_CTD_sf"/>
</dbReference>
<dbReference type="OrthoDB" id="5289240at2"/>
<accession>A0A517MIR6</accession>
<evidence type="ECO:0000256" key="1">
    <source>
        <dbReference type="ARBA" id="ARBA00001947"/>
    </source>
</evidence>
<reference evidence="13 14" key="1">
    <citation type="submission" date="2019-02" db="EMBL/GenBank/DDBJ databases">
        <title>Deep-cultivation of Planctomycetes and their phenomic and genomic characterization uncovers novel biology.</title>
        <authorList>
            <person name="Wiegand S."/>
            <person name="Jogler M."/>
            <person name="Boedeker C."/>
            <person name="Pinto D."/>
            <person name="Vollmers J."/>
            <person name="Rivas-Marin E."/>
            <person name="Kohn T."/>
            <person name="Peeters S.H."/>
            <person name="Heuer A."/>
            <person name="Rast P."/>
            <person name="Oberbeckmann S."/>
            <person name="Bunk B."/>
            <person name="Jeske O."/>
            <person name="Meyerdierks A."/>
            <person name="Storesund J.E."/>
            <person name="Kallscheuer N."/>
            <person name="Luecker S."/>
            <person name="Lage O.M."/>
            <person name="Pohl T."/>
            <person name="Merkel B.J."/>
            <person name="Hornburger P."/>
            <person name="Mueller R.-W."/>
            <person name="Bruemmer F."/>
            <person name="Labrenz M."/>
            <person name="Spormann A.M."/>
            <person name="Op den Camp H."/>
            <person name="Overmann J."/>
            <person name="Amann R."/>
            <person name="Jetten M.S.M."/>
            <person name="Mascher T."/>
            <person name="Medema M.H."/>
            <person name="Devos D.P."/>
            <person name="Kaster A.-K."/>
            <person name="Ovreas L."/>
            <person name="Rohde M."/>
            <person name="Galperin M.Y."/>
            <person name="Jogler C."/>
        </authorList>
    </citation>
    <scope>NUCLEOTIDE SEQUENCE [LARGE SCALE GENOMIC DNA]</scope>
    <source>
        <strain evidence="13 14">FF011L</strain>
    </source>
</reference>
<protein>
    <submittedName>
        <fullName evidence="13">Bacterial leucyl aminopeptidase</fullName>
        <ecNumber evidence="13">3.4.11.10</ecNumber>
    </submittedName>
</protein>
<evidence type="ECO:0000256" key="9">
    <source>
        <dbReference type="ARBA" id="ARBA00023049"/>
    </source>
</evidence>
<dbReference type="Pfam" id="PF04389">
    <property type="entry name" value="Peptidase_M28"/>
    <property type="match status" value="1"/>
</dbReference>
<evidence type="ECO:0000256" key="10">
    <source>
        <dbReference type="ARBA" id="ARBA00023145"/>
    </source>
</evidence>
<feature type="region of interest" description="Disordered" evidence="11">
    <location>
        <begin position="561"/>
        <end position="581"/>
    </location>
</feature>
<dbReference type="Gene3D" id="3.40.50.1000">
    <property type="entry name" value="HAD superfamily/HAD-like"/>
    <property type="match status" value="1"/>
</dbReference>
<dbReference type="InterPro" id="IPR007484">
    <property type="entry name" value="Peptidase_M28"/>
</dbReference>
<dbReference type="InterPro" id="IPR050371">
    <property type="entry name" value="Fungal_virulence_M36"/>
</dbReference>
<dbReference type="EMBL" id="CP036262">
    <property type="protein sequence ID" value="QDS94738.1"/>
    <property type="molecule type" value="Genomic_DNA"/>
</dbReference>
<feature type="compositionally biased region" description="Basic and acidic residues" evidence="11">
    <location>
        <begin position="857"/>
        <end position="866"/>
    </location>
</feature>
<dbReference type="EC" id="3.4.11.10" evidence="13"/>
<dbReference type="Gene3D" id="3.40.630.10">
    <property type="entry name" value="Zn peptidases"/>
    <property type="match status" value="1"/>
</dbReference>
<comment type="cofactor">
    <cofactor evidence="1">
        <name>Zn(2+)</name>
        <dbReference type="ChEBI" id="CHEBI:29105"/>
    </cofactor>
</comment>
<feature type="region of interest" description="Disordered" evidence="11">
    <location>
        <begin position="850"/>
        <end position="870"/>
    </location>
</feature>